<protein>
    <submittedName>
        <fullName evidence="2">Uncharacterized protein</fullName>
    </submittedName>
</protein>
<keyword evidence="3" id="KW-1185">Reference proteome</keyword>
<evidence type="ECO:0000256" key="1">
    <source>
        <dbReference type="SAM" id="MobiDB-lite"/>
    </source>
</evidence>
<dbReference type="AlphaFoldDB" id="A0AA35ZSE9"/>
<dbReference type="EMBL" id="OX465084">
    <property type="protein sequence ID" value="CAI9296842.1"/>
    <property type="molecule type" value="Genomic_DNA"/>
</dbReference>
<evidence type="ECO:0000313" key="2">
    <source>
        <dbReference type="EMBL" id="CAI9296842.1"/>
    </source>
</evidence>
<gene>
    <name evidence="2" type="ORF">LSALG_LOCUS35685</name>
</gene>
<accession>A0AA35ZSE9</accession>
<feature type="region of interest" description="Disordered" evidence="1">
    <location>
        <begin position="102"/>
        <end position="128"/>
    </location>
</feature>
<organism evidence="2 3">
    <name type="scientific">Lactuca saligna</name>
    <name type="common">Willowleaf lettuce</name>
    <dbReference type="NCBI Taxonomy" id="75948"/>
    <lineage>
        <taxon>Eukaryota</taxon>
        <taxon>Viridiplantae</taxon>
        <taxon>Streptophyta</taxon>
        <taxon>Embryophyta</taxon>
        <taxon>Tracheophyta</taxon>
        <taxon>Spermatophyta</taxon>
        <taxon>Magnoliopsida</taxon>
        <taxon>eudicotyledons</taxon>
        <taxon>Gunneridae</taxon>
        <taxon>Pentapetalae</taxon>
        <taxon>asterids</taxon>
        <taxon>campanulids</taxon>
        <taxon>Asterales</taxon>
        <taxon>Asteraceae</taxon>
        <taxon>Cichorioideae</taxon>
        <taxon>Cichorieae</taxon>
        <taxon>Lactucinae</taxon>
        <taxon>Lactuca</taxon>
    </lineage>
</organism>
<name>A0AA35ZSE9_LACSI</name>
<sequence length="312" mass="35697">MKALGPNTFRLMKKSRKAAKVSYQGLKELVKFGNFVEFENTPTASSINVEVVEEHVAPKPKFQFAFEEVETYDGDEEEEVQERDMIENEFEDFVQSISIPKEDVADSEEPPQAVLVTTEPPSESDQEDSAYVLLPRKRKRILKALLLNKKPYLQKGLKLLEAHLKPPELDISKGKRKLPKFEFIDVGLLHNRVFDLEQSSAEKDLIIGKQDIRIREKIYDSSSGPVNPTSQSISETFVRPAPDANFDTFLSSDRASAHERRDMQIRVEQLRGKMLVMKHLDQNAPGDHPEMFFRQNGKKFTDKYGDHSGILM</sequence>
<proteinExistence type="predicted"/>
<reference evidence="2" key="1">
    <citation type="submission" date="2023-04" db="EMBL/GenBank/DDBJ databases">
        <authorList>
            <person name="Vijverberg K."/>
            <person name="Xiong W."/>
            <person name="Schranz E."/>
        </authorList>
    </citation>
    <scope>NUCLEOTIDE SEQUENCE</scope>
</reference>
<dbReference type="Proteomes" id="UP001177003">
    <property type="component" value="Chromosome 8"/>
</dbReference>
<evidence type="ECO:0000313" key="3">
    <source>
        <dbReference type="Proteomes" id="UP001177003"/>
    </source>
</evidence>